<dbReference type="Pfam" id="PF02485">
    <property type="entry name" value="Branch"/>
    <property type="match status" value="1"/>
</dbReference>
<evidence type="ECO:0000256" key="6">
    <source>
        <dbReference type="SAM" id="Phobius"/>
    </source>
</evidence>
<feature type="transmembrane region" description="Helical" evidence="6">
    <location>
        <begin position="161"/>
        <end position="186"/>
    </location>
</feature>
<dbReference type="OrthoDB" id="2019572at2759"/>
<keyword evidence="4 6" id="KW-0472">Membrane</keyword>
<keyword evidence="6" id="KW-1133">Transmembrane helix</keyword>
<reference evidence="7 8" key="1">
    <citation type="submission" date="2013-12" db="EMBL/GenBank/DDBJ databases">
        <title>Draft genome of the parsitic nematode Ancylostoma duodenale.</title>
        <authorList>
            <person name="Mitreva M."/>
        </authorList>
    </citation>
    <scope>NUCLEOTIDE SEQUENCE [LARGE SCALE GENOMIC DNA]</scope>
    <source>
        <strain evidence="7 8">Zhejiang</strain>
    </source>
</reference>
<organism evidence="7 8">
    <name type="scientific">Ancylostoma duodenale</name>
    <dbReference type="NCBI Taxonomy" id="51022"/>
    <lineage>
        <taxon>Eukaryota</taxon>
        <taxon>Metazoa</taxon>
        <taxon>Ecdysozoa</taxon>
        <taxon>Nematoda</taxon>
        <taxon>Chromadorea</taxon>
        <taxon>Rhabditida</taxon>
        <taxon>Rhabditina</taxon>
        <taxon>Rhabditomorpha</taxon>
        <taxon>Strongyloidea</taxon>
        <taxon>Ancylostomatidae</taxon>
        <taxon>Ancylostomatinae</taxon>
        <taxon>Ancylostoma</taxon>
    </lineage>
</organism>
<dbReference type="EMBL" id="KN750644">
    <property type="protein sequence ID" value="KIH50143.1"/>
    <property type="molecule type" value="Genomic_DNA"/>
</dbReference>
<evidence type="ECO:0000256" key="3">
    <source>
        <dbReference type="ARBA" id="ARBA00022679"/>
    </source>
</evidence>
<comment type="subcellular location">
    <subcellularLocation>
        <location evidence="1">Membrane</location>
        <topology evidence="1">Single-pass type II membrane protein</topology>
    </subcellularLocation>
</comment>
<evidence type="ECO:0000256" key="4">
    <source>
        <dbReference type="ARBA" id="ARBA00023136"/>
    </source>
</evidence>
<evidence type="ECO:0000313" key="8">
    <source>
        <dbReference type="Proteomes" id="UP000054047"/>
    </source>
</evidence>
<dbReference type="AlphaFoldDB" id="A0A0C2C1M7"/>
<name>A0A0C2C1M7_9BILA</name>
<protein>
    <submittedName>
        <fullName evidence="7">Uncharacterized protein</fullName>
    </submittedName>
</protein>
<evidence type="ECO:0000256" key="1">
    <source>
        <dbReference type="ARBA" id="ARBA00004606"/>
    </source>
</evidence>
<keyword evidence="8" id="KW-1185">Reference proteome</keyword>
<evidence type="ECO:0000313" key="7">
    <source>
        <dbReference type="EMBL" id="KIH50143.1"/>
    </source>
</evidence>
<dbReference type="Proteomes" id="UP000054047">
    <property type="component" value="Unassembled WGS sequence"/>
</dbReference>
<dbReference type="GO" id="GO:0016020">
    <property type="term" value="C:membrane"/>
    <property type="evidence" value="ECO:0007669"/>
    <property type="project" value="UniProtKB-SubCell"/>
</dbReference>
<keyword evidence="5" id="KW-0325">Glycoprotein</keyword>
<sequence>MARGAVHASLSRAAVDWMVNTVDLTKLLDQLNIDRLGVDEVLLPTLQVSEALDMPGRFTAACMKKRNVTGFITRVEIWQYQEKELCFSKNFRHSVCVFGVEDFPWLSNQLKLVANKMMPSFDYSAVDCMHELLFNRTHLGEVNHDLPLLLYENQPYVSSHFLLFGVLCQVFLPFHFSFFHICRYWVDQKVPQ</sequence>
<gene>
    <name evidence="7" type="ORF">ANCDUO_19781</name>
</gene>
<keyword evidence="2" id="KW-0328">Glycosyltransferase</keyword>
<keyword evidence="6" id="KW-0812">Transmembrane</keyword>
<evidence type="ECO:0000256" key="5">
    <source>
        <dbReference type="ARBA" id="ARBA00023180"/>
    </source>
</evidence>
<proteinExistence type="predicted"/>
<dbReference type="PANTHER" id="PTHR46671:SF7">
    <property type="entry name" value="CORE-2_I-BRANCHING ENZYME"/>
    <property type="match status" value="1"/>
</dbReference>
<dbReference type="PANTHER" id="PTHR46671">
    <property type="entry name" value="PROTEIN CBG11221"/>
    <property type="match status" value="1"/>
</dbReference>
<accession>A0A0C2C1M7</accession>
<keyword evidence="3" id="KW-0808">Transferase</keyword>
<dbReference type="InterPro" id="IPR003406">
    <property type="entry name" value="Glyco_trans_14"/>
</dbReference>
<dbReference type="GO" id="GO:0016757">
    <property type="term" value="F:glycosyltransferase activity"/>
    <property type="evidence" value="ECO:0007669"/>
    <property type="project" value="UniProtKB-KW"/>
</dbReference>
<evidence type="ECO:0000256" key="2">
    <source>
        <dbReference type="ARBA" id="ARBA00022676"/>
    </source>
</evidence>